<feature type="region of interest" description="Disordered" evidence="1">
    <location>
        <begin position="1"/>
        <end position="22"/>
    </location>
</feature>
<keyword evidence="3" id="KW-1185">Reference proteome</keyword>
<dbReference type="Proteomes" id="UP000198287">
    <property type="component" value="Unassembled WGS sequence"/>
</dbReference>
<proteinExistence type="predicted"/>
<evidence type="ECO:0000256" key="1">
    <source>
        <dbReference type="SAM" id="MobiDB-lite"/>
    </source>
</evidence>
<protein>
    <submittedName>
        <fullName evidence="2">Uncharacterized protein</fullName>
    </submittedName>
</protein>
<comment type="caution">
    <text evidence="2">The sequence shown here is derived from an EMBL/GenBank/DDBJ whole genome shotgun (WGS) entry which is preliminary data.</text>
</comment>
<dbReference type="AlphaFoldDB" id="A0A226DCR4"/>
<accession>A0A226DCR4</accession>
<evidence type="ECO:0000313" key="3">
    <source>
        <dbReference type="Proteomes" id="UP000198287"/>
    </source>
</evidence>
<dbReference type="PANTHER" id="PTHR34239:SF2">
    <property type="entry name" value="TRANSPOSABLE ELEMENT P TRANSPOSASE_THAP9 CONSERVED DOMAIN-CONTAINING PROTEIN"/>
    <property type="match status" value="1"/>
</dbReference>
<sequence length="448" mass="49460">MTDEGNSTKSKDKPSCSFDNEAISMSLQQHELVLESLKGVPDLLKKLTNAVGIDDTAEKGKANWSLGLSDDDDDPGKDIDKIINNHTTDEATETAEIDSILQDIEKCTDFGPDLTANISESFVKTVKRPLAKESRTNLKEKLKIPNNCKEFLAPKVNQEIWRLLPAQAKLADLKQQQQQQVLSLNLANLATMANTVVVNKEKMSKEIMGSLLRNAIDGANILGDNFQSISERRRFDMKKYLNPDYAGICSMQIPPNELLFGNDLSENLKSSKATSTLKEFFKRVSPVPPTTSTTRERAISIPASNIISPKSASTIVQSASTQILSEDPSDFIHSKQEINTDSRSIVREALMKFQLPVSTINIIQASKSEGTWRHYHVCDVDGGGRRNKIVDFARAKPEAKSEFCESSVTGRHHTLPPNPMIGSRFGFEYCDESWPDGALLGGPGLATF</sequence>
<organism evidence="2 3">
    <name type="scientific">Folsomia candida</name>
    <name type="common">Springtail</name>
    <dbReference type="NCBI Taxonomy" id="158441"/>
    <lineage>
        <taxon>Eukaryota</taxon>
        <taxon>Metazoa</taxon>
        <taxon>Ecdysozoa</taxon>
        <taxon>Arthropoda</taxon>
        <taxon>Hexapoda</taxon>
        <taxon>Collembola</taxon>
        <taxon>Entomobryomorpha</taxon>
        <taxon>Isotomoidea</taxon>
        <taxon>Isotomidae</taxon>
        <taxon>Proisotominae</taxon>
        <taxon>Folsomia</taxon>
    </lineage>
</organism>
<dbReference type="PANTHER" id="PTHR34239">
    <property type="entry name" value="APPLE DOMAIN-CONTAINING PROTEIN"/>
    <property type="match status" value="1"/>
</dbReference>
<gene>
    <name evidence="2" type="ORF">Fcan01_21760</name>
</gene>
<name>A0A226DCR4_FOLCA</name>
<evidence type="ECO:0000313" key="2">
    <source>
        <dbReference type="EMBL" id="OXA43365.1"/>
    </source>
</evidence>
<dbReference type="EMBL" id="LNIX01000022">
    <property type="protein sequence ID" value="OXA43365.1"/>
    <property type="molecule type" value="Genomic_DNA"/>
</dbReference>
<reference evidence="2 3" key="1">
    <citation type="submission" date="2015-12" db="EMBL/GenBank/DDBJ databases">
        <title>The genome of Folsomia candida.</title>
        <authorList>
            <person name="Faddeeva A."/>
            <person name="Derks M.F."/>
            <person name="Anvar Y."/>
            <person name="Smit S."/>
            <person name="Van Straalen N."/>
            <person name="Roelofs D."/>
        </authorList>
    </citation>
    <scope>NUCLEOTIDE SEQUENCE [LARGE SCALE GENOMIC DNA]</scope>
    <source>
        <strain evidence="2 3">VU population</strain>
        <tissue evidence="2">Whole body</tissue>
    </source>
</reference>